<dbReference type="PRINTS" id="PR00455">
    <property type="entry name" value="HTHTETR"/>
</dbReference>
<keyword evidence="1" id="KW-0805">Transcription regulation</keyword>
<sequence>MDDGTVGLRERKKRRTRKKIADTAIGLFLAHGYEPVSLAQIAEVAEVSRRALFAYFPSKEDLVLERVADHESEHAQVVRGRPPEVPPLAALRDHFLDGLDRRDPVTGLCDRPETLALYRMIRDTPALATGLLRYHARSEAALAEALAEAAGAAAGDGPDGAFTARLAASQITAVQRVLANDNNAHLVAGTSADERHPAAVAAARHAFTLLRDGLGGVFG</sequence>
<evidence type="ECO:0000256" key="2">
    <source>
        <dbReference type="ARBA" id="ARBA00023125"/>
    </source>
</evidence>
<evidence type="ECO:0000256" key="1">
    <source>
        <dbReference type="ARBA" id="ARBA00023015"/>
    </source>
</evidence>
<reference evidence="7" key="1">
    <citation type="journal article" date="2019" name="Int. J. Syst. Evol. Microbiol.">
        <title>The Global Catalogue of Microorganisms (GCM) 10K type strain sequencing project: providing services to taxonomists for standard genome sequencing and annotation.</title>
        <authorList>
            <consortium name="The Broad Institute Genomics Platform"/>
            <consortium name="The Broad Institute Genome Sequencing Center for Infectious Disease"/>
            <person name="Wu L."/>
            <person name="Ma J."/>
        </authorList>
    </citation>
    <scope>NUCLEOTIDE SEQUENCE [LARGE SCALE GENOMIC DNA]</scope>
    <source>
        <strain evidence="7">JCM 16702</strain>
    </source>
</reference>
<dbReference type="PROSITE" id="PS01081">
    <property type="entry name" value="HTH_TETR_1"/>
    <property type="match status" value="1"/>
</dbReference>
<protein>
    <submittedName>
        <fullName evidence="6">TetR family transcriptional regulator</fullName>
    </submittedName>
</protein>
<dbReference type="PANTHER" id="PTHR30055:SF234">
    <property type="entry name" value="HTH-TYPE TRANSCRIPTIONAL REGULATOR BETI"/>
    <property type="match status" value="1"/>
</dbReference>
<dbReference type="RefSeq" id="WP_344943445.1">
    <property type="nucleotide sequence ID" value="NZ_BAAAZG010000006.1"/>
</dbReference>
<dbReference type="SUPFAM" id="SSF46689">
    <property type="entry name" value="Homeodomain-like"/>
    <property type="match status" value="1"/>
</dbReference>
<comment type="caution">
    <text evidence="6">The sequence shown here is derived from an EMBL/GenBank/DDBJ whole genome shotgun (WGS) entry which is preliminary data.</text>
</comment>
<proteinExistence type="predicted"/>
<dbReference type="InterPro" id="IPR001647">
    <property type="entry name" value="HTH_TetR"/>
</dbReference>
<keyword evidence="7" id="KW-1185">Reference proteome</keyword>
<name>A0ABP7VCU4_9ACTN</name>
<dbReference type="Pfam" id="PF00440">
    <property type="entry name" value="TetR_N"/>
    <property type="match status" value="1"/>
</dbReference>
<keyword evidence="3" id="KW-0804">Transcription</keyword>
<dbReference type="InterPro" id="IPR009057">
    <property type="entry name" value="Homeodomain-like_sf"/>
</dbReference>
<dbReference type="Gene3D" id="1.10.10.60">
    <property type="entry name" value="Homeodomain-like"/>
    <property type="match status" value="1"/>
</dbReference>
<dbReference type="PANTHER" id="PTHR30055">
    <property type="entry name" value="HTH-TYPE TRANSCRIPTIONAL REGULATOR RUTR"/>
    <property type="match status" value="1"/>
</dbReference>
<dbReference type="InterPro" id="IPR050109">
    <property type="entry name" value="HTH-type_TetR-like_transc_reg"/>
</dbReference>
<dbReference type="PROSITE" id="PS50977">
    <property type="entry name" value="HTH_TETR_2"/>
    <property type="match status" value="1"/>
</dbReference>
<gene>
    <name evidence="6" type="ORF">GCM10022214_17560</name>
</gene>
<dbReference type="Proteomes" id="UP001500683">
    <property type="component" value="Unassembled WGS sequence"/>
</dbReference>
<feature type="DNA-binding region" description="H-T-H motif" evidence="4">
    <location>
        <begin position="37"/>
        <end position="56"/>
    </location>
</feature>
<keyword evidence="2 4" id="KW-0238">DNA-binding</keyword>
<dbReference type="Gene3D" id="1.10.357.10">
    <property type="entry name" value="Tetracycline Repressor, domain 2"/>
    <property type="match status" value="1"/>
</dbReference>
<evidence type="ECO:0000313" key="6">
    <source>
        <dbReference type="EMBL" id="GAA4064229.1"/>
    </source>
</evidence>
<evidence type="ECO:0000256" key="3">
    <source>
        <dbReference type="ARBA" id="ARBA00023163"/>
    </source>
</evidence>
<evidence type="ECO:0000256" key="4">
    <source>
        <dbReference type="PROSITE-ProRule" id="PRU00335"/>
    </source>
</evidence>
<evidence type="ECO:0000313" key="7">
    <source>
        <dbReference type="Proteomes" id="UP001500683"/>
    </source>
</evidence>
<feature type="domain" description="HTH tetR-type" evidence="5">
    <location>
        <begin position="14"/>
        <end position="74"/>
    </location>
</feature>
<evidence type="ECO:0000259" key="5">
    <source>
        <dbReference type="PROSITE" id="PS50977"/>
    </source>
</evidence>
<accession>A0ABP7VCU4</accession>
<dbReference type="InterPro" id="IPR023772">
    <property type="entry name" value="DNA-bd_HTH_TetR-type_CS"/>
</dbReference>
<organism evidence="6 7">
    <name type="scientific">Actinomadura miaoliensis</name>
    <dbReference type="NCBI Taxonomy" id="430685"/>
    <lineage>
        <taxon>Bacteria</taxon>
        <taxon>Bacillati</taxon>
        <taxon>Actinomycetota</taxon>
        <taxon>Actinomycetes</taxon>
        <taxon>Streptosporangiales</taxon>
        <taxon>Thermomonosporaceae</taxon>
        <taxon>Actinomadura</taxon>
    </lineage>
</organism>
<dbReference type="EMBL" id="BAAAZG010000006">
    <property type="protein sequence ID" value="GAA4064229.1"/>
    <property type="molecule type" value="Genomic_DNA"/>
</dbReference>